<dbReference type="STRING" id="1921010.MMIC_P0804"/>
<dbReference type="PANTHER" id="PTHR34512:SF30">
    <property type="entry name" value="OUTER MEMBRANE PROTEIN ASSEMBLY FACTOR BAMB"/>
    <property type="match status" value="1"/>
</dbReference>
<protein>
    <submittedName>
        <fullName evidence="3">Outer membrane protein assembly factor BamB</fullName>
    </submittedName>
</protein>
<accession>A0A1L8CLR5</accession>
<dbReference type="AlphaFoldDB" id="A0A1L8CLR5"/>
<proteinExistence type="predicted"/>
<gene>
    <name evidence="3" type="ORF">MMIC_P0804</name>
</gene>
<reference evidence="3 4" key="1">
    <citation type="journal article" date="2017" name="Arch. Microbiol.">
        <title>Mariprofundus micogutta sp. nov., a novel iron-oxidizing zetaproteobacterium isolated from a deep-sea hydrothermal field at the Bayonnaise knoll of the Izu-Ogasawara arc, and a description of Mariprofundales ord. nov. and Zetaproteobacteria classis nov.</title>
        <authorList>
            <person name="Makita H."/>
            <person name="Tanaka E."/>
            <person name="Mitsunobu S."/>
            <person name="Miyazaki M."/>
            <person name="Nunoura T."/>
            <person name="Uematsu K."/>
            <person name="Takaki Y."/>
            <person name="Nishi S."/>
            <person name="Shimamura S."/>
            <person name="Takai K."/>
        </authorList>
    </citation>
    <scope>NUCLEOTIDE SEQUENCE [LARGE SCALE GENOMIC DNA]</scope>
    <source>
        <strain evidence="3 4">ET2</strain>
    </source>
</reference>
<evidence type="ECO:0000259" key="2">
    <source>
        <dbReference type="Pfam" id="PF13360"/>
    </source>
</evidence>
<dbReference type="EMBL" id="BDFD01000005">
    <property type="protein sequence ID" value="GAV19846.1"/>
    <property type="molecule type" value="Genomic_DNA"/>
</dbReference>
<dbReference type="SMART" id="SM00564">
    <property type="entry name" value="PQQ"/>
    <property type="match status" value="4"/>
</dbReference>
<feature type="signal peptide" evidence="1">
    <location>
        <begin position="1"/>
        <end position="22"/>
    </location>
</feature>
<keyword evidence="4" id="KW-1185">Reference proteome</keyword>
<dbReference type="InterPro" id="IPR011047">
    <property type="entry name" value="Quinoprotein_ADH-like_sf"/>
</dbReference>
<sequence>MEKHLHLKQLLSVVLCSLSLTACSTMSSWFEDDESEPIVKAAPVAVESAVEGGITIDWRVDLDQRQPASVSGFSLPLVYKTTQGHKIVAGAQDKRVRIYSAGGSELNRVALAAASESGALQLAGGLVVIGDIEGGLYGIDIEKGEVSWKVELSSSFVGSPVAIDGDFIVQTDDNQVYRFSAAGEKLWSYSGSSGGLTMQLSPSPVVYKNRVYVAMNNGEIVALKADHGGFLWTRQLLLNNSASVLSELKVPVATPTVVPVEDSGRDEDTLLVPIFQGEMVFLSLLDGSTLNSRSISIKSPALLKNRRLYIADSAGAVSALDAASGETLWKQQVSSGELTGPVSWQGELWVANDQGKVYRLSEDGMIKGGLVLTGRIDRTPVITDNGVLVRNNLGTLYLLH</sequence>
<dbReference type="SUPFAM" id="SSF50998">
    <property type="entry name" value="Quinoprotein alcohol dehydrogenase-like"/>
    <property type="match status" value="1"/>
</dbReference>
<evidence type="ECO:0000256" key="1">
    <source>
        <dbReference type="SAM" id="SignalP"/>
    </source>
</evidence>
<dbReference type="Proteomes" id="UP000231632">
    <property type="component" value="Unassembled WGS sequence"/>
</dbReference>
<name>A0A1L8CLR5_9PROT</name>
<dbReference type="InterPro" id="IPR002372">
    <property type="entry name" value="PQQ_rpt_dom"/>
</dbReference>
<dbReference type="PROSITE" id="PS51257">
    <property type="entry name" value="PROKAR_LIPOPROTEIN"/>
    <property type="match status" value="1"/>
</dbReference>
<dbReference type="Gene3D" id="2.130.10.10">
    <property type="entry name" value="YVTN repeat-like/Quinoprotein amine dehydrogenase"/>
    <property type="match status" value="1"/>
</dbReference>
<evidence type="ECO:0000313" key="3">
    <source>
        <dbReference type="EMBL" id="GAV19846.1"/>
    </source>
</evidence>
<comment type="caution">
    <text evidence="3">The sequence shown here is derived from an EMBL/GenBank/DDBJ whole genome shotgun (WGS) entry which is preliminary data.</text>
</comment>
<feature type="chain" id="PRO_5012589261" evidence="1">
    <location>
        <begin position="23"/>
        <end position="400"/>
    </location>
</feature>
<dbReference type="Pfam" id="PF13360">
    <property type="entry name" value="PQQ_2"/>
    <property type="match status" value="1"/>
</dbReference>
<dbReference type="InterPro" id="IPR018391">
    <property type="entry name" value="PQQ_b-propeller_rpt"/>
</dbReference>
<dbReference type="OrthoDB" id="5294673at2"/>
<dbReference type="PANTHER" id="PTHR34512">
    <property type="entry name" value="CELL SURFACE PROTEIN"/>
    <property type="match status" value="1"/>
</dbReference>
<dbReference type="InterPro" id="IPR015943">
    <property type="entry name" value="WD40/YVTN_repeat-like_dom_sf"/>
</dbReference>
<keyword evidence="1" id="KW-0732">Signal</keyword>
<organism evidence="3 4">
    <name type="scientific">Mariprofundus micogutta</name>
    <dbReference type="NCBI Taxonomy" id="1921010"/>
    <lineage>
        <taxon>Bacteria</taxon>
        <taxon>Pseudomonadati</taxon>
        <taxon>Pseudomonadota</taxon>
        <taxon>Candidatius Mariprofundia</taxon>
        <taxon>Mariprofundales</taxon>
        <taxon>Mariprofundaceae</taxon>
        <taxon>Mariprofundus</taxon>
    </lineage>
</organism>
<feature type="domain" description="Pyrrolo-quinoline quinone repeat" evidence="2">
    <location>
        <begin position="93"/>
        <end position="331"/>
    </location>
</feature>
<evidence type="ECO:0000313" key="4">
    <source>
        <dbReference type="Proteomes" id="UP000231632"/>
    </source>
</evidence>